<dbReference type="Gene3D" id="3.40.1580.10">
    <property type="entry name" value="SMI1/KNR4-like"/>
    <property type="match status" value="1"/>
</dbReference>
<organism evidence="2 5">
    <name type="scientific">Flavobacterium pectinovorum</name>
    <dbReference type="NCBI Taxonomy" id="29533"/>
    <lineage>
        <taxon>Bacteria</taxon>
        <taxon>Pseudomonadati</taxon>
        <taxon>Bacteroidota</taxon>
        <taxon>Flavobacteriia</taxon>
        <taxon>Flavobacteriales</taxon>
        <taxon>Flavobacteriaceae</taxon>
        <taxon>Flavobacterium</taxon>
    </lineage>
</organism>
<keyword evidence="4" id="KW-1185">Reference proteome</keyword>
<dbReference type="Pfam" id="PF09346">
    <property type="entry name" value="SMI1_KNR4"/>
    <property type="match status" value="1"/>
</dbReference>
<dbReference type="Proteomes" id="UP000198431">
    <property type="component" value="Unassembled WGS sequence"/>
</dbReference>
<evidence type="ECO:0000313" key="5">
    <source>
        <dbReference type="Proteomes" id="UP000198431"/>
    </source>
</evidence>
<dbReference type="RefSeq" id="WP_073393639.1">
    <property type="nucleotide sequence ID" value="NZ_FRBX01000001.1"/>
</dbReference>
<dbReference type="SMART" id="SM00860">
    <property type="entry name" value="SMI1_KNR4"/>
    <property type="match status" value="1"/>
</dbReference>
<dbReference type="InterPro" id="IPR037883">
    <property type="entry name" value="Knr4/Smi1-like_sf"/>
</dbReference>
<gene>
    <name evidence="2" type="ORF">B0A72_04390</name>
    <name evidence="3" type="ORF">SAMN05444387_0584</name>
</gene>
<evidence type="ECO:0000313" key="2">
    <source>
        <dbReference type="EMBL" id="OXB06719.1"/>
    </source>
</evidence>
<name>A0AB36P794_9FLAO</name>
<evidence type="ECO:0000313" key="4">
    <source>
        <dbReference type="Proteomes" id="UP000184216"/>
    </source>
</evidence>
<dbReference type="EMBL" id="MUHB01000005">
    <property type="protein sequence ID" value="OXB06719.1"/>
    <property type="molecule type" value="Genomic_DNA"/>
</dbReference>
<dbReference type="AlphaFoldDB" id="A0AB36P794"/>
<dbReference type="SUPFAM" id="SSF160631">
    <property type="entry name" value="SMI1/KNR4-like"/>
    <property type="match status" value="1"/>
</dbReference>
<proteinExistence type="predicted"/>
<dbReference type="Proteomes" id="UP000184216">
    <property type="component" value="Unassembled WGS sequence"/>
</dbReference>
<dbReference type="EMBL" id="FRBX01000001">
    <property type="protein sequence ID" value="SHL42810.1"/>
    <property type="molecule type" value="Genomic_DNA"/>
</dbReference>
<dbReference type="InterPro" id="IPR018958">
    <property type="entry name" value="Knr4/Smi1-like_dom"/>
</dbReference>
<reference evidence="3 4" key="2">
    <citation type="submission" date="2016-11" db="EMBL/GenBank/DDBJ databases">
        <authorList>
            <person name="Varghese N."/>
            <person name="Submissions S."/>
        </authorList>
    </citation>
    <scope>NUCLEOTIDE SEQUENCE [LARGE SCALE GENOMIC DNA]</scope>
    <source>
        <strain evidence="3 4">DSM 6368</strain>
    </source>
</reference>
<sequence>MIDQKTSDQIERIKKKLVIAKNTDKDLKVFGADSHKYVVDKTADVNDVLQFESDYNLSLPDCYKTFLLHIGNGGISYQDSAAGPGYGIFPLGKNVEEFISANPEKYLKEECQLNPKMSDEFWKDLTKNIDENENLSDEDFNAESGKLYAGILPIGTQGCTYYYGLILNGEFKGRIVNIDLDLQKPFFVFESNFLDWYERWLDEITSENETETELFNYTLGGVVSHILNVYAATDNEETKLECLYGILKKKKIDSGEFDFLEEQYKSGSGKIKKLLLQVLVKFNYNRAYPYLADFAKEDVLSVFQFVFWYAKDKSDDWKEFIKNNIDRINDEETFRFCTYLLKEMKFDYGAVIVPFVYNENEEIKKAAYYSLGQLENKSDYVDTFIVGLQDSSNKVIHAALQAVNGVNDKKLLVHYKMIAEKFPKEQDYILSNLNQNLKLFGLSTTTIKTINIDVINEKKWFEFWK</sequence>
<dbReference type="InterPro" id="IPR016024">
    <property type="entry name" value="ARM-type_fold"/>
</dbReference>
<reference evidence="2 5" key="1">
    <citation type="submission" date="2016-11" db="EMBL/GenBank/DDBJ databases">
        <title>Whole genomes of Flavobacteriaceae.</title>
        <authorList>
            <person name="Stine C."/>
            <person name="Li C."/>
            <person name="Tadesse D."/>
        </authorList>
    </citation>
    <scope>NUCLEOTIDE SEQUENCE [LARGE SCALE GENOMIC DNA]</scope>
    <source>
        <strain evidence="2 5">ATCC 19366</strain>
    </source>
</reference>
<evidence type="ECO:0000259" key="1">
    <source>
        <dbReference type="SMART" id="SM00860"/>
    </source>
</evidence>
<accession>A0AB36P794</accession>
<dbReference type="SUPFAM" id="SSF48371">
    <property type="entry name" value="ARM repeat"/>
    <property type="match status" value="1"/>
</dbReference>
<protein>
    <submittedName>
        <fullName evidence="3">SMI1 / KNR4 family (SUKH-1)</fullName>
    </submittedName>
    <submittedName>
        <fullName evidence="2">SMI1/KNR4 family protein</fullName>
    </submittedName>
</protein>
<feature type="domain" description="Knr4/Smi1-like" evidence="1">
    <location>
        <begin position="42"/>
        <end position="199"/>
    </location>
</feature>
<comment type="caution">
    <text evidence="2">The sequence shown here is derived from an EMBL/GenBank/DDBJ whole genome shotgun (WGS) entry which is preliminary data.</text>
</comment>
<evidence type="ECO:0000313" key="3">
    <source>
        <dbReference type="EMBL" id="SHL42810.1"/>
    </source>
</evidence>